<dbReference type="VEuPathDB" id="FungiDB:TEQG_00656"/>
<evidence type="ECO:0000313" key="3">
    <source>
        <dbReference type="Proteomes" id="UP000009169"/>
    </source>
</evidence>
<protein>
    <submittedName>
        <fullName evidence="2">Uncharacterized protein</fullName>
    </submittedName>
</protein>
<feature type="transmembrane region" description="Helical" evidence="1">
    <location>
        <begin position="42"/>
        <end position="68"/>
    </location>
</feature>
<reference evidence="3" key="1">
    <citation type="journal article" date="2012" name="MBio">
        <title>Comparative genome analysis of Trichophyton rubrum and related dermatophytes reveals candidate genes involved in infection.</title>
        <authorList>
            <person name="Martinez D.A."/>
            <person name="Oliver B.G."/>
            <person name="Graeser Y."/>
            <person name="Goldberg J.M."/>
            <person name="Li W."/>
            <person name="Martinez-Rossi N.M."/>
            <person name="Monod M."/>
            <person name="Shelest E."/>
            <person name="Barton R.C."/>
            <person name="Birch E."/>
            <person name="Brakhage A.A."/>
            <person name="Chen Z."/>
            <person name="Gurr S.J."/>
            <person name="Heiman D."/>
            <person name="Heitman J."/>
            <person name="Kosti I."/>
            <person name="Rossi A."/>
            <person name="Saif S."/>
            <person name="Samalova M."/>
            <person name="Saunders C.W."/>
            <person name="Shea T."/>
            <person name="Summerbell R.C."/>
            <person name="Xu J."/>
            <person name="Young S."/>
            <person name="Zeng Q."/>
            <person name="Birren B.W."/>
            <person name="Cuomo C.A."/>
            <person name="White T.C."/>
        </authorList>
    </citation>
    <scope>NUCLEOTIDE SEQUENCE [LARGE SCALE GENOMIC DNA]</scope>
    <source>
        <strain evidence="3">ATCC MYA-4606 / CBS 127.97</strain>
    </source>
</reference>
<keyword evidence="1" id="KW-0812">Transmembrane</keyword>
<dbReference type="HOGENOM" id="CLU_1983136_0_0_1"/>
<keyword evidence="1" id="KW-1133">Transmembrane helix</keyword>
<accession>F2PI48</accession>
<dbReference type="EMBL" id="DS995719">
    <property type="protein sequence ID" value="EGE01610.1"/>
    <property type="molecule type" value="Genomic_DNA"/>
</dbReference>
<organism evidence="2 3">
    <name type="scientific">Trichophyton equinum (strain ATCC MYA-4606 / CBS 127.97)</name>
    <name type="common">Horse ringworm fungus</name>
    <dbReference type="NCBI Taxonomy" id="559882"/>
    <lineage>
        <taxon>Eukaryota</taxon>
        <taxon>Fungi</taxon>
        <taxon>Dikarya</taxon>
        <taxon>Ascomycota</taxon>
        <taxon>Pezizomycotina</taxon>
        <taxon>Eurotiomycetes</taxon>
        <taxon>Eurotiomycetidae</taxon>
        <taxon>Onygenales</taxon>
        <taxon>Arthrodermataceae</taxon>
        <taxon>Trichophyton</taxon>
    </lineage>
</organism>
<gene>
    <name evidence="2" type="ORF">TEQG_00656</name>
</gene>
<proteinExistence type="predicted"/>
<dbReference type="Proteomes" id="UP000009169">
    <property type="component" value="Unassembled WGS sequence"/>
</dbReference>
<evidence type="ECO:0000313" key="2">
    <source>
        <dbReference type="EMBL" id="EGE01610.1"/>
    </source>
</evidence>
<feature type="transmembrane region" description="Helical" evidence="1">
    <location>
        <begin position="74"/>
        <end position="93"/>
    </location>
</feature>
<name>F2PI48_TRIEC</name>
<keyword evidence="3" id="KW-1185">Reference proteome</keyword>
<sequence length="126" mass="13591">MAPGIAPENTERAFALIGSIYICKCLLQLAEATAKPSRVVTGCMFGFSLVPSSTLLLLVLFCLTFPAIRHSLEAYFLVGWLLLVSMTTPAPALGCQVAIHQRPVYAASSTRSSARQQVTRTTDDTK</sequence>
<keyword evidence="1" id="KW-0472">Membrane</keyword>
<dbReference type="AlphaFoldDB" id="F2PI48"/>
<evidence type="ECO:0000256" key="1">
    <source>
        <dbReference type="SAM" id="Phobius"/>
    </source>
</evidence>